<feature type="signal peptide" evidence="1">
    <location>
        <begin position="1"/>
        <end position="17"/>
    </location>
</feature>
<keyword evidence="1" id="KW-0732">Signal</keyword>
<evidence type="ECO:0000256" key="1">
    <source>
        <dbReference type="SAM" id="SignalP"/>
    </source>
</evidence>
<evidence type="ECO:0000313" key="2">
    <source>
        <dbReference type="EMBL" id="TFZ07948.1"/>
    </source>
</evidence>
<dbReference type="OrthoDB" id="5365969at2"/>
<dbReference type="RefSeq" id="WP_135247886.1">
    <property type="nucleotide sequence ID" value="NZ_SMLK01000001.1"/>
</dbReference>
<evidence type="ECO:0000313" key="3">
    <source>
        <dbReference type="Proteomes" id="UP000297839"/>
    </source>
</evidence>
<reference evidence="2 3" key="1">
    <citation type="submission" date="2019-03" db="EMBL/GenBank/DDBJ databases">
        <title>Ramlibacter sp. 18x22-1, whole genome shotgun sequence.</title>
        <authorList>
            <person name="Zhang X."/>
            <person name="Feng G."/>
            <person name="Zhu H."/>
        </authorList>
    </citation>
    <scope>NUCLEOTIDE SEQUENCE [LARGE SCALE GENOMIC DNA]</scope>
    <source>
        <strain evidence="2 3">18x22-1</strain>
    </source>
</reference>
<gene>
    <name evidence="2" type="ORF">EZ216_01925</name>
</gene>
<keyword evidence="3" id="KW-1185">Reference proteome</keyword>
<proteinExistence type="predicted"/>
<dbReference type="AlphaFoldDB" id="A0A4Z0CBY1"/>
<name>A0A4Z0CBY1_9BURK</name>
<feature type="chain" id="PRO_5021456208" evidence="1">
    <location>
        <begin position="18"/>
        <end position="100"/>
    </location>
</feature>
<dbReference type="EMBL" id="SMLK01000001">
    <property type="protein sequence ID" value="TFZ07948.1"/>
    <property type="molecule type" value="Genomic_DNA"/>
</dbReference>
<organism evidence="2 3">
    <name type="scientific">Ramlibacter humi</name>
    <dbReference type="NCBI Taxonomy" id="2530451"/>
    <lineage>
        <taxon>Bacteria</taxon>
        <taxon>Pseudomonadati</taxon>
        <taxon>Pseudomonadota</taxon>
        <taxon>Betaproteobacteria</taxon>
        <taxon>Burkholderiales</taxon>
        <taxon>Comamonadaceae</taxon>
        <taxon>Ramlibacter</taxon>
    </lineage>
</organism>
<protein>
    <submittedName>
        <fullName evidence="2">Uncharacterized protein</fullName>
    </submittedName>
</protein>
<comment type="caution">
    <text evidence="2">The sequence shown here is derived from an EMBL/GenBank/DDBJ whole genome shotgun (WGS) entry which is preliminary data.</text>
</comment>
<sequence length="100" mass="9929">MPSVRLVLAALPLAALAACTVNPRPVVVTTPPPVVQATPAPPVVMGAPAAVTIDVPPGQYPAPGSCRIWVPGVAPANQAPSGACDDLQNRVPAGAVLLRG</sequence>
<accession>A0A4Z0CBY1</accession>
<dbReference type="PROSITE" id="PS51257">
    <property type="entry name" value="PROKAR_LIPOPROTEIN"/>
    <property type="match status" value="1"/>
</dbReference>
<dbReference type="Proteomes" id="UP000297839">
    <property type="component" value="Unassembled WGS sequence"/>
</dbReference>